<dbReference type="AlphaFoldDB" id="A0A4Q9MNJ3"/>
<evidence type="ECO:0000313" key="4">
    <source>
        <dbReference type="Proteomes" id="UP000292082"/>
    </source>
</evidence>
<keyword evidence="1" id="KW-0732">Signal</keyword>
<dbReference type="Gene3D" id="2.40.160.20">
    <property type="match status" value="1"/>
</dbReference>
<feature type="chain" id="PRO_5040597586" evidence="1">
    <location>
        <begin position="23"/>
        <end position="169"/>
    </location>
</feature>
<dbReference type="Proteomes" id="UP000292957">
    <property type="component" value="Unassembled WGS sequence"/>
</dbReference>
<gene>
    <name evidence="3" type="ORF">BD310DRAFT_980734</name>
    <name evidence="2" type="ORF">BD311DRAFT_276239</name>
</gene>
<evidence type="ECO:0000256" key="1">
    <source>
        <dbReference type="SAM" id="SignalP"/>
    </source>
</evidence>
<dbReference type="EMBL" id="ML143414">
    <property type="protein sequence ID" value="TBU29280.1"/>
    <property type="molecule type" value="Genomic_DNA"/>
</dbReference>
<keyword evidence="4" id="KW-1185">Reference proteome</keyword>
<feature type="signal peptide" evidence="1">
    <location>
        <begin position="1"/>
        <end position="22"/>
    </location>
</feature>
<proteinExistence type="predicted"/>
<protein>
    <submittedName>
        <fullName evidence="2">Uncharacterized protein</fullName>
    </submittedName>
</protein>
<dbReference type="Proteomes" id="UP000292082">
    <property type="component" value="Unassembled WGS sequence"/>
</dbReference>
<sequence>MRHYSFLRVLFLASIAAAGALAVAAQTAEPSPEFQSIFVGQLVNEPYTNTTGPFGFRVHAPVSGGNLTDATTNEVVATLLPTTDTGIITEEVLLFPLWVLPYIWKEDGRLASMTVKGVGNTTTDTYCYVHVETDSPTYSWMNRNFFIMKIVATADPLLHVFTMYGISNL</sequence>
<dbReference type="OrthoDB" id="2749676at2759"/>
<organism evidence="2">
    <name type="scientific">Dichomitus squalens</name>
    <dbReference type="NCBI Taxonomy" id="114155"/>
    <lineage>
        <taxon>Eukaryota</taxon>
        <taxon>Fungi</taxon>
        <taxon>Dikarya</taxon>
        <taxon>Basidiomycota</taxon>
        <taxon>Agaricomycotina</taxon>
        <taxon>Agaricomycetes</taxon>
        <taxon>Polyporales</taxon>
        <taxon>Polyporaceae</taxon>
        <taxon>Dichomitus</taxon>
    </lineage>
</organism>
<evidence type="ECO:0000313" key="2">
    <source>
        <dbReference type="EMBL" id="TBU29280.1"/>
    </source>
</evidence>
<dbReference type="EMBL" id="ML145201">
    <property type="protein sequence ID" value="TBU53928.1"/>
    <property type="molecule type" value="Genomic_DNA"/>
</dbReference>
<name>A0A4Q9MNJ3_9APHY</name>
<reference evidence="2 4" key="1">
    <citation type="submission" date="2019-01" db="EMBL/GenBank/DDBJ databases">
        <title>Draft genome sequences of three monokaryotic isolates of the white-rot basidiomycete fungus Dichomitus squalens.</title>
        <authorList>
            <consortium name="DOE Joint Genome Institute"/>
            <person name="Lopez S.C."/>
            <person name="Andreopoulos B."/>
            <person name="Pangilinan J."/>
            <person name="Lipzen A."/>
            <person name="Riley R."/>
            <person name="Ahrendt S."/>
            <person name="Ng V."/>
            <person name="Barry K."/>
            <person name="Daum C."/>
            <person name="Grigoriev I.V."/>
            <person name="Hilden K.S."/>
            <person name="Makela M.R."/>
            <person name="de Vries R.P."/>
        </authorList>
    </citation>
    <scope>NUCLEOTIDE SEQUENCE [LARGE SCALE GENOMIC DNA]</scope>
    <source>
        <strain evidence="3 4">CBS 464.89</strain>
        <strain evidence="2">OM18370.1</strain>
    </source>
</reference>
<evidence type="ECO:0000313" key="3">
    <source>
        <dbReference type="EMBL" id="TBU53928.1"/>
    </source>
</evidence>
<accession>A0A4Q9MNJ3</accession>